<comment type="catalytic activity">
    <reaction evidence="13">
        <text>Preferential cleavage: (Ac)2-L-Lys-D-Ala-|-D-Ala. Also transpeptidation of peptidyl-alanyl moieties that are N-acyl substituents of D-alanine.</text>
        <dbReference type="EC" id="3.4.16.4"/>
    </reaction>
</comment>
<dbReference type="AlphaFoldDB" id="A0A4D7B5Z2"/>
<evidence type="ECO:0000256" key="2">
    <source>
        <dbReference type="ARBA" id="ARBA00007090"/>
    </source>
</evidence>
<proteinExistence type="inferred from homology"/>
<dbReference type="InterPro" id="IPR036950">
    <property type="entry name" value="PBP_transglycosylase"/>
</dbReference>
<dbReference type="InterPro" id="IPR050396">
    <property type="entry name" value="Glycosyltr_51/Transpeptidase"/>
</dbReference>
<dbReference type="OrthoDB" id="9766909at2"/>
<dbReference type="NCBIfam" id="TIGR02074">
    <property type="entry name" value="PBP_1a_fam"/>
    <property type="match status" value="1"/>
</dbReference>
<evidence type="ECO:0000259" key="18">
    <source>
        <dbReference type="Pfam" id="PF00912"/>
    </source>
</evidence>
<feature type="compositionally biased region" description="Basic and acidic residues" evidence="15">
    <location>
        <begin position="45"/>
        <end position="59"/>
    </location>
</feature>
<evidence type="ECO:0000256" key="5">
    <source>
        <dbReference type="ARBA" id="ARBA00022670"/>
    </source>
</evidence>
<evidence type="ECO:0000256" key="7">
    <source>
        <dbReference type="ARBA" id="ARBA00022679"/>
    </source>
</evidence>
<keyword evidence="11" id="KW-0511">Multifunctional enzyme</keyword>
<feature type="domain" description="Penicillin-binding protein transpeptidase" evidence="17">
    <location>
        <begin position="395"/>
        <end position="626"/>
    </location>
</feature>
<dbReference type="GO" id="GO:0009002">
    <property type="term" value="F:serine-type D-Ala-D-Ala carboxypeptidase activity"/>
    <property type="evidence" value="ECO:0007669"/>
    <property type="project" value="UniProtKB-EC"/>
</dbReference>
<keyword evidence="20" id="KW-1185">Reference proteome</keyword>
<dbReference type="GO" id="GO:0009252">
    <property type="term" value="P:peptidoglycan biosynthetic process"/>
    <property type="evidence" value="ECO:0007669"/>
    <property type="project" value="UniProtKB-UniPathway"/>
</dbReference>
<keyword evidence="7" id="KW-0808">Transferase</keyword>
<organism evidence="19 20">
    <name type="scientific">Phreatobacter stygius</name>
    <dbReference type="NCBI Taxonomy" id="1940610"/>
    <lineage>
        <taxon>Bacteria</taxon>
        <taxon>Pseudomonadati</taxon>
        <taxon>Pseudomonadota</taxon>
        <taxon>Alphaproteobacteria</taxon>
        <taxon>Hyphomicrobiales</taxon>
        <taxon>Phreatobacteraceae</taxon>
        <taxon>Phreatobacter</taxon>
    </lineage>
</organism>
<keyword evidence="4" id="KW-0121">Carboxypeptidase</keyword>
<sequence>MARGRGGNDRIEPSFGTARGGMDLRAMPEDRPSVRVASPAKPAKRRPDPQDIQEPEPRPMPRKQPKRRPSKDEAPRRRKRRGIFGRLMVWGLTAAVWGLIICAGVVAWYAARLPPTHTLEVPRRPPNIAIVAADGAELANRGDTGGAAVQLRSLPRHVPQALIAIEDRRFYSHFGLDVIGLTRAVVTNITNRGVSQGGSTLSQQLAKNLFLTPDRTMGRKIQEAILALWLETNYSKDQILELYLNRVYFGAGAYGIEAAARRYYDKPATALTLAEAATIAGLVKAPSRLAPTRNPEAAEARAQLVLMAMAEQGYITEAQAKAAIANPAETSRTAASGSINYVADWVMDLLDDYVGKVETDLVIETTIVAPLQQAAEAALNEVLSRSGTRYDVRQGAVVVLDTEGAVRALVGGRDYAQSQFNRAVAARRQPGSAFKAFVYLSALERGMTPDTTRADAPVAIAGWRPENYTRDYRGEVTLSTALSASLNTVAVRLTNEVGPRSVVRTAQKLGIGSPLQANPSISLGTSEVTLLELTGAYVPFANGGNGVIPHVITRIRTTNGRVLFRRTPVNPGRVIEPQHSAMMNAMMHETTVSGTARALRLPGWIAAGKSGTSQDFRDAWFLGYTGRYVAGVWLGNDDGQPTKRLSGGSLPVEIWNRVMAEAHRGQQVVDLPGNWRSFGVPTRALPGEIIDQPMLMSRTDQAPRRVAGRSGEPENRGDVIRPQPGAGFFDRFFR</sequence>
<reference evidence="19 20" key="1">
    <citation type="submission" date="2019-04" db="EMBL/GenBank/DDBJ databases">
        <title>Phreatobacter aquaticus sp. nov.</title>
        <authorList>
            <person name="Choi A."/>
        </authorList>
    </citation>
    <scope>NUCLEOTIDE SEQUENCE [LARGE SCALE GENOMIC DNA]</scope>
    <source>
        <strain evidence="19 20">KCTC 52518</strain>
    </source>
</reference>
<feature type="transmembrane region" description="Helical" evidence="16">
    <location>
        <begin position="87"/>
        <end position="111"/>
    </location>
</feature>
<evidence type="ECO:0000256" key="6">
    <source>
        <dbReference type="ARBA" id="ARBA00022676"/>
    </source>
</evidence>
<dbReference type="SUPFAM" id="SSF56601">
    <property type="entry name" value="beta-lactamase/transpeptidase-like"/>
    <property type="match status" value="1"/>
</dbReference>
<dbReference type="KEGG" id="pstg:E8M01_15840"/>
<dbReference type="EMBL" id="CP039690">
    <property type="protein sequence ID" value="QCI65550.1"/>
    <property type="molecule type" value="Genomic_DNA"/>
</dbReference>
<evidence type="ECO:0000256" key="15">
    <source>
        <dbReference type="SAM" id="MobiDB-lite"/>
    </source>
</evidence>
<keyword evidence="8" id="KW-0378">Hydrolase</keyword>
<dbReference type="InterPro" id="IPR001264">
    <property type="entry name" value="Glyco_trans_51"/>
</dbReference>
<feature type="compositionally biased region" description="Basic residues" evidence="15">
    <location>
        <begin position="60"/>
        <end position="69"/>
    </location>
</feature>
<evidence type="ECO:0000256" key="3">
    <source>
        <dbReference type="ARBA" id="ARBA00007739"/>
    </source>
</evidence>
<keyword evidence="6" id="KW-0328">Glycosyltransferase</keyword>
<name>A0A4D7B5Z2_9HYPH</name>
<dbReference type="InterPro" id="IPR012338">
    <property type="entry name" value="Beta-lactam/transpept-like"/>
</dbReference>
<dbReference type="GO" id="GO:0071555">
    <property type="term" value="P:cell wall organization"/>
    <property type="evidence" value="ECO:0007669"/>
    <property type="project" value="UniProtKB-KW"/>
</dbReference>
<dbReference type="GO" id="GO:0030288">
    <property type="term" value="C:outer membrane-bounded periplasmic space"/>
    <property type="evidence" value="ECO:0007669"/>
    <property type="project" value="TreeGrafter"/>
</dbReference>
<evidence type="ECO:0000256" key="4">
    <source>
        <dbReference type="ARBA" id="ARBA00022645"/>
    </source>
</evidence>
<evidence type="ECO:0000313" key="20">
    <source>
        <dbReference type="Proteomes" id="UP000298781"/>
    </source>
</evidence>
<dbReference type="GO" id="GO:0006508">
    <property type="term" value="P:proteolysis"/>
    <property type="evidence" value="ECO:0007669"/>
    <property type="project" value="UniProtKB-KW"/>
</dbReference>
<evidence type="ECO:0000259" key="17">
    <source>
        <dbReference type="Pfam" id="PF00905"/>
    </source>
</evidence>
<comment type="catalytic activity">
    <reaction evidence="14">
        <text>[GlcNAc-(1-&gt;4)-Mur2Ac(oyl-L-Ala-gamma-D-Glu-L-Lys-D-Ala-D-Ala)](n)-di-trans,octa-cis-undecaprenyl diphosphate + beta-D-GlcNAc-(1-&gt;4)-Mur2Ac(oyl-L-Ala-gamma-D-Glu-L-Lys-D-Ala-D-Ala)-di-trans,octa-cis-undecaprenyl diphosphate = [GlcNAc-(1-&gt;4)-Mur2Ac(oyl-L-Ala-gamma-D-Glu-L-Lys-D-Ala-D-Ala)](n+1)-di-trans,octa-cis-undecaprenyl diphosphate + di-trans,octa-cis-undecaprenyl diphosphate + H(+)</text>
        <dbReference type="Rhea" id="RHEA:23708"/>
        <dbReference type="Rhea" id="RHEA-COMP:9602"/>
        <dbReference type="Rhea" id="RHEA-COMP:9603"/>
        <dbReference type="ChEBI" id="CHEBI:15378"/>
        <dbReference type="ChEBI" id="CHEBI:58405"/>
        <dbReference type="ChEBI" id="CHEBI:60033"/>
        <dbReference type="ChEBI" id="CHEBI:78435"/>
        <dbReference type="EC" id="2.4.99.28"/>
    </reaction>
</comment>
<keyword evidence="16" id="KW-1133">Transmembrane helix</keyword>
<dbReference type="Pfam" id="PF00905">
    <property type="entry name" value="Transpeptidase"/>
    <property type="match status" value="1"/>
</dbReference>
<keyword evidence="10" id="KW-0573">Peptidoglycan synthesis</keyword>
<keyword evidence="5" id="KW-0645">Protease</keyword>
<dbReference type="UniPathway" id="UPA00219"/>
<keyword evidence="16" id="KW-0812">Transmembrane</keyword>
<dbReference type="Pfam" id="PF00912">
    <property type="entry name" value="Transgly"/>
    <property type="match status" value="1"/>
</dbReference>
<evidence type="ECO:0000256" key="9">
    <source>
        <dbReference type="ARBA" id="ARBA00022960"/>
    </source>
</evidence>
<dbReference type="FunFam" id="1.10.3810.10:FF:000001">
    <property type="entry name" value="Penicillin-binding protein 1A"/>
    <property type="match status" value="1"/>
</dbReference>
<evidence type="ECO:0000256" key="16">
    <source>
        <dbReference type="SAM" id="Phobius"/>
    </source>
</evidence>
<dbReference type="SUPFAM" id="SSF53955">
    <property type="entry name" value="Lysozyme-like"/>
    <property type="match status" value="1"/>
</dbReference>
<keyword evidence="12" id="KW-0961">Cell wall biogenesis/degradation</keyword>
<dbReference type="InterPro" id="IPR023346">
    <property type="entry name" value="Lysozyme-like_dom_sf"/>
</dbReference>
<dbReference type="Gene3D" id="3.40.710.10">
    <property type="entry name" value="DD-peptidase/beta-lactamase superfamily"/>
    <property type="match status" value="1"/>
</dbReference>
<gene>
    <name evidence="19" type="ORF">E8M01_15840</name>
</gene>
<evidence type="ECO:0000256" key="8">
    <source>
        <dbReference type="ARBA" id="ARBA00022801"/>
    </source>
</evidence>
<evidence type="ECO:0000256" key="13">
    <source>
        <dbReference type="ARBA" id="ARBA00034000"/>
    </source>
</evidence>
<dbReference type="PANTHER" id="PTHR32282">
    <property type="entry name" value="BINDING PROTEIN TRANSPEPTIDASE, PUTATIVE-RELATED"/>
    <property type="match status" value="1"/>
</dbReference>
<comment type="similarity">
    <text evidence="2">In the C-terminal section; belongs to the transpeptidase family.</text>
</comment>
<keyword evidence="16" id="KW-0472">Membrane</keyword>
<protein>
    <submittedName>
        <fullName evidence="19">PBP1A family penicillin-binding protein</fullName>
    </submittedName>
</protein>
<accession>A0A4D7B5Z2</accession>
<dbReference type="InterPro" id="IPR001460">
    <property type="entry name" value="PCN-bd_Tpept"/>
</dbReference>
<feature type="domain" description="Glycosyl transferase family 51" evidence="18">
    <location>
        <begin position="146"/>
        <end position="309"/>
    </location>
</feature>
<evidence type="ECO:0000256" key="12">
    <source>
        <dbReference type="ARBA" id="ARBA00023316"/>
    </source>
</evidence>
<dbReference type="GO" id="GO:0008658">
    <property type="term" value="F:penicillin binding"/>
    <property type="evidence" value="ECO:0007669"/>
    <property type="project" value="InterPro"/>
</dbReference>
<evidence type="ECO:0000256" key="1">
    <source>
        <dbReference type="ARBA" id="ARBA00004752"/>
    </source>
</evidence>
<evidence type="ECO:0000256" key="14">
    <source>
        <dbReference type="ARBA" id="ARBA00049902"/>
    </source>
</evidence>
<evidence type="ECO:0000256" key="11">
    <source>
        <dbReference type="ARBA" id="ARBA00023268"/>
    </source>
</evidence>
<comment type="pathway">
    <text evidence="1">Cell wall biogenesis; peptidoglycan biosynthesis.</text>
</comment>
<keyword evidence="9" id="KW-0133">Cell shape</keyword>
<comment type="similarity">
    <text evidence="3">In the N-terminal section; belongs to the glycosyltransferase 51 family.</text>
</comment>
<dbReference type="GO" id="GO:0008955">
    <property type="term" value="F:peptidoglycan glycosyltransferase activity"/>
    <property type="evidence" value="ECO:0007669"/>
    <property type="project" value="UniProtKB-EC"/>
</dbReference>
<dbReference type="Gene3D" id="1.10.3810.10">
    <property type="entry name" value="Biosynthetic peptidoglycan transglycosylase-like"/>
    <property type="match status" value="1"/>
</dbReference>
<feature type="region of interest" description="Disordered" evidence="15">
    <location>
        <begin position="700"/>
        <end position="724"/>
    </location>
</feature>
<dbReference type="Proteomes" id="UP000298781">
    <property type="component" value="Chromosome"/>
</dbReference>
<evidence type="ECO:0000256" key="10">
    <source>
        <dbReference type="ARBA" id="ARBA00022984"/>
    </source>
</evidence>
<evidence type="ECO:0000313" key="19">
    <source>
        <dbReference type="EMBL" id="QCI65550.1"/>
    </source>
</evidence>
<feature type="region of interest" description="Disordered" evidence="15">
    <location>
        <begin position="1"/>
        <end position="78"/>
    </location>
</feature>
<feature type="compositionally biased region" description="Basic and acidic residues" evidence="15">
    <location>
        <begin position="1"/>
        <end position="12"/>
    </location>
</feature>
<dbReference type="GO" id="GO:0008360">
    <property type="term" value="P:regulation of cell shape"/>
    <property type="evidence" value="ECO:0007669"/>
    <property type="project" value="UniProtKB-KW"/>
</dbReference>
<dbReference type="PANTHER" id="PTHR32282:SF33">
    <property type="entry name" value="PEPTIDOGLYCAN GLYCOSYLTRANSFERASE"/>
    <property type="match status" value="1"/>
</dbReference>